<proteinExistence type="inferred from homology"/>
<dbReference type="GO" id="GO:0005737">
    <property type="term" value="C:cytoplasm"/>
    <property type="evidence" value="ECO:0007669"/>
    <property type="project" value="TreeGrafter"/>
</dbReference>
<accession>A0A0C3C436</accession>
<dbReference type="OrthoDB" id="37659at2759"/>
<reference evidence="4 5" key="1">
    <citation type="submission" date="2014-04" db="EMBL/GenBank/DDBJ databases">
        <authorList>
            <consortium name="DOE Joint Genome Institute"/>
            <person name="Kuo A."/>
            <person name="Martino E."/>
            <person name="Perotto S."/>
            <person name="Kohler A."/>
            <person name="Nagy L.G."/>
            <person name="Floudas D."/>
            <person name="Copeland A."/>
            <person name="Barry K.W."/>
            <person name="Cichocki N."/>
            <person name="Veneault-Fourrey C."/>
            <person name="LaButti K."/>
            <person name="Lindquist E.A."/>
            <person name="Lipzen A."/>
            <person name="Lundell T."/>
            <person name="Morin E."/>
            <person name="Murat C."/>
            <person name="Sun H."/>
            <person name="Tunlid A."/>
            <person name="Henrissat B."/>
            <person name="Grigoriev I.V."/>
            <person name="Hibbett D.S."/>
            <person name="Martin F."/>
            <person name="Nordberg H.P."/>
            <person name="Cantor M.N."/>
            <person name="Hua S.X."/>
        </authorList>
    </citation>
    <scope>NUCLEOTIDE SEQUENCE [LARGE SCALE GENOMIC DNA]</scope>
    <source>
        <strain evidence="4 5">Zn</strain>
    </source>
</reference>
<protein>
    <submittedName>
        <fullName evidence="4">Uncharacterized protein</fullName>
    </submittedName>
</protein>
<organism evidence="4 5">
    <name type="scientific">Oidiodendron maius (strain Zn)</name>
    <dbReference type="NCBI Taxonomy" id="913774"/>
    <lineage>
        <taxon>Eukaryota</taxon>
        <taxon>Fungi</taxon>
        <taxon>Dikarya</taxon>
        <taxon>Ascomycota</taxon>
        <taxon>Pezizomycotina</taxon>
        <taxon>Leotiomycetes</taxon>
        <taxon>Leotiomycetes incertae sedis</taxon>
        <taxon>Myxotrichaceae</taxon>
        <taxon>Oidiodendron</taxon>
    </lineage>
</organism>
<evidence type="ECO:0000256" key="3">
    <source>
        <dbReference type="ARBA" id="ARBA00023002"/>
    </source>
</evidence>
<dbReference type="AlphaFoldDB" id="A0A0C3C436"/>
<reference evidence="5" key="2">
    <citation type="submission" date="2015-01" db="EMBL/GenBank/DDBJ databases">
        <title>Evolutionary Origins and Diversification of the Mycorrhizal Mutualists.</title>
        <authorList>
            <consortium name="DOE Joint Genome Institute"/>
            <consortium name="Mycorrhizal Genomics Consortium"/>
            <person name="Kohler A."/>
            <person name="Kuo A."/>
            <person name="Nagy L.G."/>
            <person name="Floudas D."/>
            <person name="Copeland A."/>
            <person name="Barry K.W."/>
            <person name="Cichocki N."/>
            <person name="Veneault-Fourrey C."/>
            <person name="LaButti K."/>
            <person name="Lindquist E.A."/>
            <person name="Lipzen A."/>
            <person name="Lundell T."/>
            <person name="Morin E."/>
            <person name="Murat C."/>
            <person name="Riley R."/>
            <person name="Ohm R."/>
            <person name="Sun H."/>
            <person name="Tunlid A."/>
            <person name="Henrissat B."/>
            <person name="Grigoriev I.V."/>
            <person name="Hibbett D.S."/>
            <person name="Martin F."/>
        </authorList>
    </citation>
    <scope>NUCLEOTIDE SEQUENCE [LARGE SCALE GENOMIC DNA]</scope>
    <source>
        <strain evidence="5">Zn</strain>
    </source>
</reference>
<dbReference type="InterPro" id="IPR002347">
    <property type="entry name" value="SDR_fam"/>
</dbReference>
<dbReference type="Proteomes" id="UP000054321">
    <property type="component" value="Unassembled WGS sequence"/>
</dbReference>
<dbReference type="EMBL" id="KN832893">
    <property type="protein sequence ID" value="KIM93633.1"/>
    <property type="molecule type" value="Genomic_DNA"/>
</dbReference>
<dbReference type="HOGENOM" id="CLU_010194_13_1_1"/>
<name>A0A0C3C436_OIDMZ</name>
<dbReference type="Pfam" id="PF00106">
    <property type="entry name" value="adh_short"/>
    <property type="match status" value="1"/>
</dbReference>
<keyword evidence="5" id="KW-1185">Reference proteome</keyword>
<dbReference type="STRING" id="913774.A0A0C3C436"/>
<keyword evidence="2" id="KW-0521">NADP</keyword>
<dbReference type="PRINTS" id="PR00081">
    <property type="entry name" value="GDHRDH"/>
</dbReference>
<evidence type="ECO:0000313" key="4">
    <source>
        <dbReference type="EMBL" id="KIM93633.1"/>
    </source>
</evidence>
<evidence type="ECO:0000256" key="1">
    <source>
        <dbReference type="ARBA" id="ARBA00006484"/>
    </source>
</evidence>
<sequence length="322" mass="34389">MAAITIDENVLSTCKDKVVIITGGANGIGAATASRFYHGGAHVFFSDIATQSGRDLEKSLQADTNSGNGTCCFMTVDVCDYRALLNLFETAYKVFGQIDVAIYSAGVTERPGWVIGADVDVESVKQYPKPLMDLIDINLNGCLYFTRIALAYLKDGASPSPSPTKSLTLISSAQAFQEGPGLCGYAASKTGILGLMRSLRLLAPKICNTRVNMICPWATDTAMIAAHVHLFKDNGIPLNSADEVAGYVQMVALDGACNGRAVYVGGGKGWDVEVGFKDSLEVWLGRENAEGWRLQDEVFGKVSCACCPFSGFPCVEMMNADI</sequence>
<comment type="similarity">
    <text evidence="1">Belongs to the short-chain dehydrogenases/reductases (SDR) family.</text>
</comment>
<evidence type="ECO:0000256" key="2">
    <source>
        <dbReference type="ARBA" id="ARBA00022857"/>
    </source>
</evidence>
<gene>
    <name evidence="4" type="ORF">OIDMADRAFT_106869</name>
</gene>
<dbReference type="SUPFAM" id="SSF51735">
    <property type="entry name" value="NAD(P)-binding Rossmann-fold domains"/>
    <property type="match status" value="1"/>
</dbReference>
<dbReference type="PANTHER" id="PTHR44229">
    <property type="entry name" value="15-HYDROXYPROSTAGLANDIN DEHYDROGENASE [NAD(+)]"/>
    <property type="match status" value="1"/>
</dbReference>
<dbReference type="PROSITE" id="PS00061">
    <property type="entry name" value="ADH_SHORT"/>
    <property type="match status" value="1"/>
</dbReference>
<dbReference type="PANTHER" id="PTHR44229:SF4">
    <property type="entry name" value="15-HYDROXYPROSTAGLANDIN DEHYDROGENASE [NAD(+)]"/>
    <property type="match status" value="1"/>
</dbReference>
<evidence type="ECO:0000313" key="5">
    <source>
        <dbReference type="Proteomes" id="UP000054321"/>
    </source>
</evidence>
<dbReference type="Gene3D" id="3.40.50.720">
    <property type="entry name" value="NAD(P)-binding Rossmann-like Domain"/>
    <property type="match status" value="1"/>
</dbReference>
<dbReference type="InParanoid" id="A0A0C3C436"/>
<dbReference type="GO" id="GO:0016616">
    <property type="term" value="F:oxidoreductase activity, acting on the CH-OH group of donors, NAD or NADP as acceptor"/>
    <property type="evidence" value="ECO:0007669"/>
    <property type="project" value="TreeGrafter"/>
</dbReference>
<dbReference type="InterPro" id="IPR020904">
    <property type="entry name" value="Sc_DH/Rdtase_CS"/>
</dbReference>
<keyword evidence="3" id="KW-0560">Oxidoreductase</keyword>
<dbReference type="InterPro" id="IPR036291">
    <property type="entry name" value="NAD(P)-bd_dom_sf"/>
</dbReference>